<evidence type="ECO:0000313" key="1">
    <source>
        <dbReference type="EMBL" id="KKN41257.1"/>
    </source>
</evidence>
<dbReference type="EMBL" id="LAZR01001658">
    <property type="protein sequence ID" value="KKN41257.1"/>
    <property type="molecule type" value="Genomic_DNA"/>
</dbReference>
<sequence length="184" mass="20529">MSVEVDTLVCGAKTRKGTPCTQKPVKGMTRCKMHGGTQPVGIASPNFKHGRYSKFTVVGLEQKVEELKHDPELLSLDLRIAELQALRLHLTGDVVDLGSMDKETRDTLHRYIVEEGKLIEKRGKLEVQRGLVHVKFLELVISLWMEEVAGELGDRDCAVELSRRVRDRLRLPSGRSLDGGDGES</sequence>
<dbReference type="InterPro" id="IPR047675">
    <property type="entry name" value="Putative_zinc-bd"/>
</dbReference>
<protein>
    <submittedName>
        <fullName evidence="1">Uncharacterized protein</fullName>
    </submittedName>
</protein>
<dbReference type="NCBIfam" id="NF041373">
    <property type="entry name" value="HGG_STG"/>
    <property type="match status" value="1"/>
</dbReference>
<proteinExistence type="predicted"/>
<reference evidence="1" key="1">
    <citation type="journal article" date="2015" name="Nature">
        <title>Complex archaea that bridge the gap between prokaryotes and eukaryotes.</title>
        <authorList>
            <person name="Spang A."/>
            <person name="Saw J.H."/>
            <person name="Jorgensen S.L."/>
            <person name="Zaremba-Niedzwiedzka K."/>
            <person name="Martijn J."/>
            <person name="Lind A.E."/>
            <person name="van Eijk R."/>
            <person name="Schleper C."/>
            <person name="Guy L."/>
            <person name="Ettema T.J."/>
        </authorList>
    </citation>
    <scope>NUCLEOTIDE SEQUENCE</scope>
</reference>
<organism evidence="1">
    <name type="scientific">marine sediment metagenome</name>
    <dbReference type="NCBI Taxonomy" id="412755"/>
    <lineage>
        <taxon>unclassified sequences</taxon>
        <taxon>metagenomes</taxon>
        <taxon>ecological metagenomes</taxon>
    </lineage>
</organism>
<comment type="caution">
    <text evidence="1">The sequence shown here is derived from an EMBL/GenBank/DDBJ whole genome shotgun (WGS) entry which is preliminary data.</text>
</comment>
<name>A0A0F9QW91_9ZZZZ</name>
<accession>A0A0F9QW91</accession>
<dbReference type="AlphaFoldDB" id="A0A0F9QW91"/>
<gene>
    <name evidence="1" type="ORF">LCGC14_0725060</name>
</gene>